<dbReference type="STRING" id="1165861.A0A0L0VGS8"/>
<dbReference type="Proteomes" id="UP000054564">
    <property type="component" value="Unassembled WGS sequence"/>
</dbReference>
<comment type="caution">
    <text evidence="1">The sequence shown here is derived from an EMBL/GenBank/DDBJ whole genome shotgun (WGS) entry which is preliminary data.</text>
</comment>
<gene>
    <name evidence="1" type="ORF">PSTG_08494</name>
</gene>
<name>A0A0L0VGS8_9BASI</name>
<evidence type="ECO:0000313" key="2">
    <source>
        <dbReference type="Proteomes" id="UP000054564"/>
    </source>
</evidence>
<proteinExistence type="predicted"/>
<dbReference type="AlphaFoldDB" id="A0A0L0VGS8"/>
<keyword evidence="2" id="KW-1185">Reference proteome</keyword>
<reference evidence="2" key="1">
    <citation type="submission" date="2014-03" db="EMBL/GenBank/DDBJ databases">
        <title>The Genome Sequence of Puccinia striiformis f. sp. tritici PST-78.</title>
        <authorList>
            <consortium name="The Broad Institute Genome Sequencing Platform"/>
            <person name="Cuomo C."/>
            <person name="Hulbert S."/>
            <person name="Chen X."/>
            <person name="Walker B."/>
            <person name="Young S.K."/>
            <person name="Zeng Q."/>
            <person name="Gargeya S."/>
            <person name="Fitzgerald M."/>
            <person name="Haas B."/>
            <person name="Abouelleil A."/>
            <person name="Alvarado L."/>
            <person name="Arachchi H.M."/>
            <person name="Berlin A.M."/>
            <person name="Chapman S.B."/>
            <person name="Goldberg J."/>
            <person name="Griggs A."/>
            <person name="Gujja S."/>
            <person name="Hansen M."/>
            <person name="Howarth C."/>
            <person name="Imamovic A."/>
            <person name="Larimer J."/>
            <person name="McCowan C."/>
            <person name="Montmayeur A."/>
            <person name="Murphy C."/>
            <person name="Neiman D."/>
            <person name="Pearson M."/>
            <person name="Priest M."/>
            <person name="Roberts A."/>
            <person name="Saif S."/>
            <person name="Shea T."/>
            <person name="Sisk P."/>
            <person name="Sykes S."/>
            <person name="Wortman J."/>
            <person name="Nusbaum C."/>
            <person name="Birren B."/>
        </authorList>
    </citation>
    <scope>NUCLEOTIDE SEQUENCE [LARGE SCALE GENOMIC DNA]</scope>
    <source>
        <strain evidence="2">race PST-78</strain>
    </source>
</reference>
<evidence type="ECO:0000313" key="1">
    <source>
        <dbReference type="EMBL" id="KNE98224.1"/>
    </source>
</evidence>
<accession>A0A0L0VGS8</accession>
<sequence>MSNIPLPSYSLKSKNLQSSTYLDGDLNNNNLDPHLRILKYLNGCKTSALNLEDGKMCNNKTLKPLYQLHDTIINIFITYSIIQGSAVADLEPDTTSADSQALQFISGASALGFLSAVEHIFTKKIPRPKGLEPIWRRLGAYINGLFINTFLTPNCLFSFHQPQILQLAQAITSNFLLSVQNQFLSQNFKIPRAITIK</sequence>
<dbReference type="EMBL" id="AJIL01000059">
    <property type="protein sequence ID" value="KNE98224.1"/>
    <property type="molecule type" value="Genomic_DNA"/>
</dbReference>
<dbReference type="OrthoDB" id="2514428at2759"/>
<organism evidence="1 2">
    <name type="scientific">Puccinia striiformis f. sp. tritici PST-78</name>
    <dbReference type="NCBI Taxonomy" id="1165861"/>
    <lineage>
        <taxon>Eukaryota</taxon>
        <taxon>Fungi</taxon>
        <taxon>Dikarya</taxon>
        <taxon>Basidiomycota</taxon>
        <taxon>Pucciniomycotina</taxon>
        <taxon>Pucciniomycetes</taxon>
        <taxon>Pucciniales</taxon>
        <taxon>Pucciniaceae</taxon>
        <taxon>Puccinia</taxon>
    </lineage>
</organism>
<protein>
    <submittedName>
        <fullName evidence="1">Uncharacterized protein</fullName>
    </submittedName>
</protein>